<dbReference type="InterPro" id="IPR001078">
    <property type="entry name" value="2-oxoacid_DH_actylTfrase"/>
</dbReference>
<protein>
    <recommendedName>
        <fullName evidence="7">Dihydrolipoamide acetyltransferase component of pyruvate dehydrogenase complex</fullName>
        <ecNumber evidence="7">2.3.1.-</ecNumber>
    </recommendedName>
</protein>
<dbReference type="SUPFAM" id="SSF47005">
    <property type="entry name" value="Peripheral subunit-binding domain of 2-oxo acid dehydrogenase complex"/>
    <property type="match status" value="1"/>
</dbReference>
<reference evidence="10" key="1">
    <citation type="submission" date="2018-01" db="EMBL/GenBank/DDBJ databases">
        <authorList>
            <person name="Regsiter A."/>
            <person name="William W."/>
        </authorList>
    </citation>
    <scope>NUCLEOTIDE SEQUENCE</scope>
    <source>
        <strain evidence="10">TRIP AH-1</strain>
    </source>
</reference>
<dbReference type="PROSITE" id="PS50968">
    <property type="entry name" value="BIOTINYL_LIPOYL"/>
    <property type="match status" value="1"/>
</dbReference>
<dbReference type="AlphaFoldDB" id="A0A445MSP0"/>
<comment type="subunit">
    <text evidence="3">Forms a 24-polypeptide structural core with octahedral symmetry.</text>
</comment>
<gene>
    <name evidence="10" type="primary">phdC</name>
    <name evidence="10" type="ORF">PITCH_A140024</name>
</gene>
<evidence type="ECO:0000256" key="6">
    <source>
        <dbReference type="ARBA" id="ARBA00023315"/>
    </source>
</evidence>
<dbReference type="PROSITE" id="PS51826">
    <property type="entry name" value="PSBD"/>
    <property type="match status" value="1"/>
</dbReference>
<dbReference type="InterPro" id="IPR000089">
    <property type="entry name" value="Biotin_lipoyl"/>
</dbReference>
<name>A0A445MSP0_9BACT</name>
<evidence type="ECO:0000259" key="9">
    <source>
        <dbReference type="PROSITE" id="PS51826"/>
    </source>
</evidence>
<dbReference type="Pfam" id="PF02817">
    <property type="entry name" value="E3_binding"/>
    <property type="match status" value="1"/>
</dbReference>
<sequence>MVEFRMPSLGTDMKKGTLVEWKVKPGDHVKRGDIIAEVETEKGVIEIEVFVDGIIEKLLIQPGDEVLVGTPIALIRTEGQQETEIKAAAAEQDEGAQVKEGTESPLQYKACSIAAHRAKEQPEQTREKLRAEAGGEKRIKVSPAARKRAEELGLDLTTVRGTGPDGAISLADVEKAAIAGKPAERKAAWQIPTGPEGADFQLGMRRAIAAAMGRSNREIPHYYLETRIDLSRAVRWLTEENKKRSVKDRILPVVLLLKATALALTEVPALNGYWIEDRHQPVEAIHVGFAIALRQGGLIAPAIHHADLKSLDELMVDMKDLITRTRSGGLRSSEMTDATVTLTNLGDLGVESAFGLIYPPQVALVSFGRITDQPWVENGMIGIRPVVSATLAGDHRATDGRTGSQFLNALHRYLQEAERL</sequence>
<evidence type="ECO:0000256" key="2">
    <source>
        <dbReference type="ARBA" id="ARBA00007317"/>
    </source>
</evidence>
<evidence type="ECO:0000256" key="3">
    <source>
        <dbReference type="ARBA" id="ARBA00011484"/>
    </source>
</evidence>
<evidence type="ECO:0000256" key="7">
    <source>
        <dbReference type="RuleBase" id="RU003423"/>
    </source>
</evidence>
<dbReference type="EMBL" id="OJIN01000046">
    <property type="protein sequence ID" value="SPD72544.1"/>
    <property type="molecule type" value="Genomic_DNA"/>
</dbReference>
<dbReference type="Gene3D" id="2.40.50.100">
    <property type="match status" value="1"/>
</dbReference>
<dbReference type="InterPro" id="IPR050743">
    <property type="entry name" value="2-oxoacid_DH_E2_comp"/>
</dbReference>
<dbReference type="InterPro" id="IPR004167">
    <property type="entry name" value="PSBD"/>
</dbReference>
<comment type="similarity">
    <text evidence="2 7">Belongs to the 2-oxoacid dehydrogenase family.</text>
</comment>
<dbReference type="Pfam" id="PF00364">
    <property type="entry name" value="Biotin_lipoyl"/>
    <property type="match status" value="1"/>
</dbReference>
<evidence type="ECO:0000256" key="4">
    <source>
        <dbReference type="ARBA" id="ARBA00022679"/>
    </source>
</evidence>
<keyword evidence="4 7" id="KW-0808">Transferase</keyword>
<evidence type="ECO:0000256" key="5">
    <source>
        <dbReference type="ARBA" id="ARBA00022823"/>
    </source>
</evidence>
<dbReference type="InterPro" id="IPR036625">
    <property type="entry name" value="E3-bd_dom_sf"/>
</dbReference>
<dbReference type="InterPro" id="IPR003016">
    <property type="entry name" value="2-oxoA_DH_lipoyl-BS"/>
</dbReference>
<dbReference type="GO" id="GO:0031405">
    <property type="term" value="F:lipoic acid binding"/>
    <property type="evidence" value="ECO:0007669"/>
    <property type="project" value="TreeGrafter"/>
</dbReference>
<evidence type="ECO:0000313" key="10">
    <source>
        <dbReference type="EMBL" id="SPD72544.1"/>
    </source>
</evidence>
<evidence type="ECO:0000256" key="1">
    <source>
        <dbReference type="ARBA" id="ARBA00001938"/>
    </source>
</evidence>
<dbReference type="Pfam" id="PF00198">
    <property type="entry name" value="2-oxoacid_dh"/>
    <property type="match status" value="1"/>
</dbReference>
<organism evidence="10">
    <name type="scientific">uncultured Desulfobacterium sp</name>
    <dbReference type="NCBI Taxonomy" id="201089"/>
    <lineage>
        <taxon>Bacteria</taxon>
        <taxon>Pseudomonadati</taxon>
        <taxon>Thermodesulfobacteriota</taxon>
        <taxon>Desulfobacteria</taxon>
        <taxon>Desulfobacterales</taxon>
        <taxon>Desulfobacteriaceae</taxon>
        <taxon>Desulfobacterium</taxon>
        <taxon>environmental samples</taxon>
    </lineage>
</organism>
<dbReference type="PROSITE" id="PS00189">
    <property type="entry name" value="LIPOYL"/>
    <property type="match status" value="1"/>
</dbReference>
<proteinExistence type="inferred from homology"/>
<dbReference type="GO" id="GO:0005737">
    <property type="term" value="C:cytoplasm"/>
    <property type="evidence" value="ECO:0007669"/>
    <property type="project" value="TreeGrafter"/>
</dbReference>
<evidence type="ECO:0000259" key="8">
    <source>
        <dbReference type="PROSITE" id="PS50968"/>
    </source>
</evidence>
<accession>A0A445MSP0</accession>
<keyword evidence="10" id="KW-0670">Pyruvate</keyword>
<dbReference type="CDD" id="cd06849">
    <property type="entry name" value="lipoyl_domain"/>
    <property type="match status" value="1"/>
</dbReference>
<dbReference type="PANTHER" id="PTHR43178:SF5">
    <property type="entry name" value="LIPOAMIDE ACYLTRANSFERASE COMPONENT OF BRANCHED-CHAIN ALPHA-KETO ACID DEHYDROGENASE COMPLEX, MITOCHONDRIAL"/>
    <property type="match status" value="1"/>
</dbReference>
<dbReference type="EC" id="2.3.1.-" evidence="7"/>
<feature type="domain" description="Lipoyl-binding" evidence="8">
    <location>
        <begin position="1"/>
        <end position="76"/>
    </location>
</feature>
<dbReference type="Gene3D" id="3.30.559.10">
    <property type="entry name" value="Chloramphenicol acetyltransferase-like domain"/>
    <property type="match status" value="1"/>
</dbReference>
<keyword evidence="6 7" id="KW-0012">Acyltransferase</keyword>
<dbReference type="InterPro" id="IPR023213">
    <property type="entry name" value="CAT-like_dom_sf"/>
</dbReference>
<dbReference type="SUPFAM" id="SSF52777">
    <property type="entry name" value="CoA-dependent acyltransferases"/>
    <property type="match status" value="1"/>
</dbReference>
<keyword evidence="5 7" id="KW-0450">Lipoyl</keyword>
<dbReference type="InterPro" id="IPR011053">
    <property type="entry name" value="Single_hybrid_motif"/>
</dbReference>
<feature type="domain" description="Peripheral subunit-binding (PSBD)" evidence="9">
    <location>
        <begin position="140"/>
        <end position="177"/>
    </location>
</feature>
<dbReference type="Gene3D" id="4.10.320.10">
    <property type="entry name" value="E3-binding domain"/>
    <property type="match status" value="1"/>
</dbReference>
<dbReference type="SUPFAM" id="SSF51230">
    <property type="entry name" value="Single hybrid motif"/>
    <property type="match status" value="1"/>
</dbReference>
<comment type="cofactor">
    <cofactor evidence="1 7">
        <name>(R)-lipoate</name>
        <dbReference type="ChEBI" id="CHEBI:83088"/>
    </cofactor>
</comment>
<dbReference type="GO" id="GO:0016407">
    <property type="term" value="F:acetyltransferase activity"/>
    <property type="evidence" value="ECO:0007669"/>
    <property type="project" value="TreeGrafter"/>
</dbReference>
<dbReference type="PANTHER" id="PTHR43178">
    <property type="entry name" value="DIHYDROLIPOAMIDE ACETYLTRANSFERASE COMPONENT OF PYRUVATE DEHYDROGENASE COMPLEX"/>
    <property type="match status" value="1"/>
</dbReference>